<accession>A0AA86RWN4</accession>
<dbReference type="Gramene" id="rna-AYBTSS11_LOCUS4489">
    <property type="protein sequence ID" value="CAJ1929537.1"/>
    <property type="gene ID" value="gene-AYBTSS11_LOCUS4489"/>
</dbReference>
<reference evidence="1" key="1">
    <citation type="submission" date="2023-10" db="EMBL/GenBank/DDBJ databases">
        <authorList>
            <person name="Domelevo Entfellner J.-B."/>
        </authorList>
    </citation>
    <scope>NUCLEOTIDE SEQUENCE</scope>
</reference>
<dbReference type="Proteomes" id="UP001189624">
    <property type="component" value="Chromosome 2"/>
</dbReference>
<name>A0AA86RWN4_9FABA</name>
<keyword evidence="2" id="KW-1185">Reference proteome</keyword>
<dbReference type="AlphaFoldDB" id="A0AA86RWN4"/>
<evidence type="ECO:0000313" key="2">
    <source>
        <dbReference type="Proteomes" id="UP001189624"/>
    </source>
</evidence>
<proteinExistence type="predicted"/>
<gene>
    <name evidence="1" type="ORF">AYBTSS11_LOCUS4489</name>
</gene>
<dbReference type="EMBL" id="OY731399">
    <property type="protein sequence ID" value="CAJ1929537.1"/>
    <property type="molecule type" value="Genomic_DNA"/>
</dbReference>
<evidence type="ECO:0000313" key="1">
    <source>
        <dbReference type="EMBL" id="CAJ1929537.1"/>
    </source>
</evidence>
<organism evidence="1 2">
    <name type="scientific">Sphenostylis stenocarpa</name>
    <dbReference type="NCBI Taxonomy" id="92480"/>
    <lineage>
        <taxon>Eukaryota</taxon>
        <taxon>Viridiplantae</taxon>
        <taxon>Streptophyta</taxon>
        <taxon>Embryophyta</taxon>
        <taxon>Tracheophyta</taxon>
        <taxon>Spermatophyta</taxon>
        <taxon>Magnoliopsida</taxon>
        <taxon>eudicotyledons</taxon>
        <taxon>Gunneridae</taxon>
        <taxon>Pentapetalae</taxon>
        <taxon>rosids</taxon>
        <taxon>fabids</taxon>
        <taxon>Fabales</taxon>
        <taxon>Fabaceae</taxon>
        <taxon>Papilionoideae</taxon>
        <taxon>50 kb inversion clade</taxon>
        <taxon>NPAAA clade</taxon>
        <taxon>indigoferoid/millettioid clade</taxon>
        <taxon>Phaseoleae</taxon>
        <taxon>Sphenostylis</taxon>
    </lineage>
</organism>
<sequence length="70" mass="8074">MEVGRGYALKTLFSPSGNNGLSSQGFLFWAPRFDIGLISQLQWELDRVLEFEALKRREKELTVDFVFFDG</sequence>
<protein>
    <submittedName>
        <fullName evidence="1">Uncharacterized protein</fullName>
    </submittedName>
</protein>